<sequence length="182" mass="21032">MSSKLWCSINIKVPFVQKNSNFNLFLSCSDVLKFHYLASKLLMVCNFQDGKNAFTNSPLAIESVKQQVERAFHLIGYLPFPTNYRISFAKQHESFGNVPRPFVVSTMVPLFLHLLVHHLQRPLIHHQSHFFLLLSHFLDQKIDHHCDLKSLPKSDSWQRQLTATVHLNDESHLQDFASPPNA</sequence>
<accession>A0A0V1N5H1</accession>
<reference evidence="1 2" key="1">
    <citation type="submission" date="2015-01" db="EMBL/GenBank/DDBJ databases">
        <title>Evolution of Trichinella species and genotypes.</title>
        <authorList>
            <person name="Korhonen P.K."/>
            <person name="Edoardo P."/>
            <person name="Giuseppe L.R."/>
            <person name="Gasser R.B."/>
        </authorList>
    </citation>
    <scope>NUCLEOTIDE SEQUENCE [LARGE SCALE GENOMIC DNA]</scope>
    <source>
        <strain evidence="1">ISS1980</strain>
    </source>
</reference>
<proteinExistence type="predicted"/>
<evidence type="ECO:0000313" key="2">
    <source>
        <dbReference type="Proteomes" id="UP000054843"/>
    </source>
</evidence>
<dbReference type="AlphaFoldDB" id="A0A0V1N5H1"/>
<dbReference type="OrthoDB" id="10450712at2759"/>
<gene>
    <name evidence="1" type="ORF">T10_8202</name>
</gene>
<name>A0A0V1N5H1_9BILA</name>
<dbReference type="EMBL" id="JYDO01000007">
    <property type="protein sequence ID" value="KRZ79288.1"/>
    <property type="molecule type" value="Genomic_DNA"/>
</dbReference>
<comment type="caution">
    <text evidence="1">The sequence shown here is derived from an EMBL/GenBank/DDBJ whole genome shotgun (WGS) entry which is preliminary data.</text>
</comment>
<dbReference type="Proteomes" id="UP000054843">
    <property type="component" value="Unassembled WGS sequence"/>
</dbReference>
<organism evidence="1 2">
    <name type="scientific">Trichinella papuae</name>
    <dbReference type="NCBI Taxonomy" id="268474"/>
    <lineage>
        <taxon>Eukaryota</taxon>
        <taxon>Metazoa</taxon>
        <taxon>Ecdysozoa</taxon>
        <taxon>Nematoda</taxon>
        <taxon>Enoplea</taxon>
        <taxon>Dorylaimia</taxon>
        <taxon>Trichinellida</taxon>
        <taxon>Trichinellidae</taxon>
        <taxon>Trichinella</taxon>
    </lineage>
</organism>
<evidence type="ECO:0000313" key="1">
    <source>
        <dbReference type="EMBL" id="KRZ79288.1"/>
    </source>
</evidence>
<protein>
    <submittedName>
        <fullName evidence="1">Uncharacterized protein</fullName>
    </submittedName>
</protein>
<keyword evidence="2" id="KW-1185">Reference proteome</keyword>